<evidence type="ECO:0000313" key="2">
    <source>
        <dbReference type="Proteomes" id="UP000563094"/>
    </source>
</evidence>
<keyword evidence="2" id="KW-1185">Reference proteome</keyword>
<dbReference type="AlphaFoldDB" id="A0A839GBI2"/>
<gene>
    <name evidence="1" type="ORF">FHS90_001622</name>
</gene>
<protein>
    <submittedName>
        <fullName evidence="1">Uncharacterized protein</fullName>
    </submittedName>
</protein>
<evidence type="ECO:0000313" key="1">
    <source>
        <dbReference type="EMBL" id="MBA9076914.1"/>
    </source>
</evidence>
<proteinExistence type="predicted"/>
<comment type="caution">
    <text evidence="1">The sequence shown here is derived from an EMBL/GenBank/DDBJ whole genome shotgun (WGS) entry which is preliminary data.</text>
</comment>
<name>A0A839GBI2_9BACT</name>
<reference evidence="1 2" key="1">
    <citation type="submission" date="2020-08" db="EMBL/GenBank/DDBJ databases">
        <title>Genomic Encyclopedia of Type Strains, Phase IV (KMG-IV): sequencing the most valuable type-strain genomes for metagenomic binning, comparative biology and taxonomic classification.</title>
        <authorList>
            <person name="Goeker M."/>
        </authorList>
    </citation>
    <scope>NUCLEOTIDE SEQUENCE [LARGE SCALE GENOMIC DNA]</scope>
    <source>
        <strain evidence="1 2">DSM 29854</strain>
    </source>
</reference>
<sequence>MHTTNYYNTFIEVAEDCPVATAEMPPQKGDAKTVANLQFEMLNGKPYQFTSDEVLFSVFAAKNEVPEEELDAERQKFFSKGQACFRALPLTKRYGWGVHANEEGRIALVPLGSGEYETLVGDGRLKVVKAMRSKKG</sequence>
<dbReference type="InterPro" id="IPR046155">
    <property type="entry name" value="DUF6157"/>
</dbReference>
<dbReference type="EMBL" id="JACJIQ010000005">
    <property type="protein sequence ID" value="MBA9076914.1"/>
    <property type="molecule type" value="Genomic_DNA"/>
</dbReference>
<organism evidence="1 2">
    <name type="scientific">Rufibacter quisquiliarum</name>
    <dbReference type="NCBI Taxonomy" id="1549639"/>
    <lineage>
        <taxon>Bacteria</taxon>
        <taxon>Pseudomonadati</taxon>
        <taxon>Bacteroidota</taxon>
        <taxon>Cytophagia</taxon>
        <taxon>Cytophagales</taxon>
        <taxon>Hymenobacteraceae</taxon>
        <taxon>Rufibacter</taxon>
    </lineage>
</organism>
<accession>A0A839GBI2</accession>
<dbReference type="Pfam" id="PF19654">
    <property type="entry name" value="DUF6157"/>
    <property type="match status" value="1"/>
</dbReference>
<dbReference type="Proteomes" id="UP000563094">
    <property type="component" value="Unassembled WGS sequence"/>
</dbReference>